<comment type="catalytic activity">
    <reaction evidence="12">
        <text>[(1-&gt;4)-N-acetyl-beta-D-glucosaminyl](n) + UDP-N-acetyl-alpha-D-glucosamine = [(1-&gt;4)-N-acetyl-beta-D-glucosaminyl](n+1) + UDP + H(+)</text>
        <dbReference type="Rhea" id="RHEA:16637"/>
        <dbReference type="Rhea" id="RHEA-COMP:9593"/>
        <dbReference type="Rhea" id="RHEA-COMP:9595"/>
        <dbReference type="ChEBI" id="CHEBI:15378"/>
        <dbReference type="ChEBI" id="CHEBI:17029"/>
        <dbReference type="ChEBI" id="CHEBI:57705"/>
        <dbReference type="ChEBI" id="CHEBI:58223"/>
        <dbReference type="EC" id="2.4.1.16"/>
    </reaction>
</comment>
<sequence length="1047" mass="119306">ITLSNEGTKTIPDEQKPVVLLCIGCSLITSSVLILLKSVWKACYKSSKLPRKTTAVLFFEFLVSLGAAILTIVAMPHLDIVTNVTILNSVAVLSAILQVVAQCTAKERNRFLLPSITAFILIVLGYVLFLVLYIMKDPSDTKMAIWVGLAVGGSFLVSFNWWESYFRLIGTDSSSDFLKELHSDMTKCQNILHILSSLLRIAVTACVLGAYIPLGQMDWDIVRSIPTRQTRIIAIIIGVQLISSALCHWFALAACKMHALRRCFILPLYLASLAVMVLLVVPVIIHYQDNRTSLNGTQNISFTDYCNVVVDGRNISLNESESSSNVFVDLPSGSAVSWWLGLVLATLHLWYLNLYRIQRTQDLFIRRLYEGAFIEQSLLLNTRFDIQTKHKTKKQDNKTMLYLCATMWHETYDEMLNIIISIFRLDKYRPKIDPNFNDMTFEAHIFFDDAFQGVERTQGRHLNKYAENLVEVFTEVYGIFTNINEKFFKKHQQIPDQTVVRTPYGGRLVITMPHGNNIVVHFKDKELIRHKKRWSQIMYLFYLLGWKLMTKYYQRLQNKEDEQKLKEELKREKQNTYLLALDGDTDFQPAAVMLLIDRLKMYPRVGAACGRIHPTGSGPAVWFQKFEYAVSHWLQKTAEHVFGCVLCSPGCFSLFRAEALMDDNVMKRYSTKSTEASHYIQYDQGEDRWLCTLLMKQGWRVEYNAASDAYTNAPEDFKELYNQRRRWGPSTMANVVDLLGSANIISRKNPSLSKPFMFYQLFNMTSAILAPATICLLIAGSFTFIFKIDGTPALVLAVIPPAIYLGLSFKLKADTQIQIAAVMSIIYAFLMLVVTMSIIGAMAKDKTILTPSSLFVVIMAIIYIITALLHPQEIQLVFHGFLYILCIPSAYLLLTIYSMVNMNNVSWGTRETKPAAGASKSEATKPKTTAQKGRHQLNMEKDFWKELQAKYLQPLVDDKDKQKKMADDLRELRNKINFAFFIMNTLWLVATFTLQFLDATVSITIPVLDLALMDTGRDVEIDPIGFMFILGFALSVLLQFFGMLYHR</sequence>
<dbReference type="GO" id="GO:0006031">
    <property type="term" value="P:chitin biosynthetic process"/>
    <property type="evidence" value="ECO:0007669"/>
    <property type="project" value="TreeGrafter"/>
</dbReference>
<feature type="transmembrane region" description="Helical" evidence="13">
    <location>
        <begin position="881"/>
        <end position="900"/>
    </location>
</feature>
<accession>A0A671XCA4</accession>
<dbReference type="Ensembl" id="ENSSAUT00010051259.1">
    <property type="protein sequence ID" value="ENSSAUP00010048739.1"/>
    <property type="gene ID" value="ENSSAUG00010020306.1"/>
</dbReference>
<evidence type="ECO:0000256" key="6">
    <source>
        <dbReference type="ARBA" id="ARBA00022692"/>
    </source>
</evidence>
<feature type="transmembrane region" description="Helical" evidence="13">
    <location>
        <begin position="336"/>
        <end position="357"/>
    </location>
</feature>
<feature type="transmembrane region" description="Helical" evidence="13">
    <location>
        <begin position="80"/>
        <end position="100"/>
    </location>
</feature>
<proteinExistence type="inferred from homology"/>
<feature type="transmembrane region" description="Helical" evidence="13">
    <location>
        <begin position="766"/>
        <end position="786"/>
    </location>
</feature>
<evidence type="ECO:0000256" key="4">
    <source>
        <dbReference type="ARBA" id="ARBA00022676"/>
    </source>
</evidence>
<evidence type="ECO:0000313" key="15">
    <source>
        <dbReference type="Ensembl" id="ENSSAUP00010048739.1"/>
    </source>
</evidence>
<keyword evidence="16" id="KW-1185">Reference proteome</keyword>
<evidence type="ECO:0000313" key="16">
    <source>
        <dbReference type="Proteomes" id="UP000472265"/>
    </source>
</evidence>
<dbReference type="Pfam" id="PF03142">
    <property type="entry name" value="Chitin_synth_2"/>
    <property type="match status" value="1"/>
</dbReference>
<feature type="transmembrane region" description="Helical" evidence="13">
    <location>
        <begin position="848"/>
        <end position="869"/>
    </location>
</feature>
<feature type="domain" description="Chitin synthase chs-1/2 N-terminal putative transporter" evidence="14">
    <location>
        <begin position="32"/>
        <end position="280"/>
    </location>
</feature>
<keyword evidence="8" id="KW-0175">Coiled coil</keyword>
<keyword evidence="6 13" id="KW-0812">Transmembrane</keyword>
<evidence type="ECO:0000256" key="7">
    <source>
        <dbReference type="ARBA" id="ARBA00022989"/>
    </source>
</evidence>
<dbReference type="PANTHER" id="PTHR22914">
    <property type="entry name" value="CHITIN SYNTHASE"/>
    <property type="match status" value="1"/>
</dbReference>
<organism evidence="15 16">
    <name type="scientific">Sparus aurata</name>
    <name type="common">Gilthead sea bream</name>
    <dbReference type="NCBI Taxonomy" id="8175"/>
    <lineage>
        <taxon>Eukaryota</taxon>
        <taxon>Metazoa</taxon>
        <taxon>Chordata</taxon>
        <taxon>Craniata</taxon>
        <taxon>Vertebrata</taxon>
        <taxon>Euteleostomi</taxon>
        <taxon>Actinopterygii</taxon>
        <taxon>Neopterygii</taxon>
        <taxon>Teleostei</taxon>
        <taxon>Neoteleostei</taxon>
        <taxon>Acanthomorphata</taxon>
        <taxon>Eupercaria</taxon>
        <taxon>Spariformes</taxon>
        <taxon>Sparidae</taxon>
        <taxon>Sparus</taxon>
    </lineage>
</organism>
<protein>
    <recommendedName>
        <fullName evidence="2">chitin synthase</fullName>
        <ecNumber evidence="2">2.4.1.16</ecNumber>
    </recommendedName>
</protein>
<feature type="transmembrane region" description="Helical" evidence="13">
    <location>
        <begin position="264"/>
        <end position="285"/>
    </location>
</feature>
<keyword evidence="5" id="KW-0808">Transferase</keyword>
<evidence type="ECO:0000256" key="8">
    <source>
        <dbReference type="ARBA" id="ARBA00023054"/>
    </source>
</evidence>
<comment type="similarity">
    <text evidence="11">Belongs to the chitin synthase family. Class IV subfamily.</text>
</comment>
<feature type="transmembrane region" description="Helical" evidence="13">
    <location>
        <begin position="978"/>
        <end position="1005"/>
    </location>
</feature>
<evidence type="ECO:0000256" key="10">
    <source>
        <dbReference type="ARBA" id="ARBA00023180"/>
    </source>
</evidence>
<comment type="subcellular location">
    <subcellularLocation>
        <location evidence="1">Cell membrane</location>
        <topology evidence="1">Multi-pass membrane protein</topology>
    </subcellularLocation>
</comment>
<reference evidence="15" key="1">
    <citation type="submission" date="2021-04" db="EMBL/GenBank/DDBJ databases">
        <authorList>
            <consortium name="Wellcome Sanger Institute Data Sharing"/>
        </authorList>
    </citation>
    <scope>NUCLEOTIDE SEQUENCE [LARGE SCALE GENOMIC DNA]</scope>
</reference>
<dbReference type="InParanoid" id="A0A671XCA4"/>
<reference evidence="15" key="2">
    <citation type="submission" date="2025-08" db="UniProtKB">
        <authorList>
            <consortium name="Ensembl"/>
        </authorList>
    </citation>
    <scope>IDENTIFICATION</scope>
</reference>
<keyword evidence="4" id="KW-0328">Glycosyltransferase</keyword>
<feature type="transmembrane region" description="Helical" evidence="13">
    <location>
        <begin position="18"/>
        <end position="36"/>
    </location>
</feature>
<dbReference type="SUPFAM" id="SSF53448">
    <property type="entry name" value="Nucleotide-diphospho-sugar transferases"/>
    <property type="match status" value="1"/>
</dbReference>
<feature type="transmembrane region" description="Helical" evidence="13">
    <location>
        <begin position="817"/>
        <end position="841"/>
    </location>
</feature>
<keyword evidence="7 13" id="KW-1133">Transmembrane helix</keyword>
<dbReference type="PANTHER" id="PTHR22914:SF42">
    <property type="entry name" value="CHITIN SYNTHASE"/>
    <property type="match status" value="1"/>
</dbReference>
<evidence type="ECO:0000256" key="1">
    <source>
        <dbReference type="ARBA" id="ARBA00004651"/>
    </source>
</evidence>
<keyword evidence="10" id="KW-0325">Glycoprotein</keyword>
<keyword evidence="3" id="KW-1003">Cell membrane</keyword>
<dbReference type="EC" id="2.4.1.16" evidence="2"/>
<feature type="transmembrane region" description="Helical" evidence="13">
    <location>
        <begin position="191"/>
        <end position="212"/>
    </location>
</feature>
<dbReference type="Pfam" id="PF23000">
    <property type="entry name" value="ChitinSynthase_IV_N"/>
    <property type="match status" value="1"/>
</dbReference>
<evidence type="ECO:0000256" key="13">
    <source>
        <dbReference type="SAM" id="Phobius"/>
    </source>
</evidence>
<evidence type="ECO:0000256" key="12">
    <source>
        <dbReference type="ARBA" id="ARBA00048014"/>
    </source>
</evidence>
<dbReference type="GeneTree" id="ENSGT00530000064569"/>
<evidence type="ECO:0000256" key="3">
    <source>
        <dbReference type="ARBA" id="ARBA00022475"/>
    </source>
</evidence>
<evidence type="ECO:0000259" key="14">
    <source>
        <dbReference type="Pfam" id="PF23000"/>
    </source>
</evidence>
<feature type="transmembrane region" description="Helical" evidence="13">
    <location>
        <begin position="112"/>
        <end position="135"/>
    </location>
</feature>
<evidence type="ECO:0000256" key="5">
    <source>
        <dbReference type="ARBA" id="ARBA00022679"/>
    </source>
</evidence>
<dbReference type="AlphaFoldDB" id="A0A671XCA4"/>
<dbReference type="OMA" id="HLWYLNV"/>
<dbReference type="CDD" id="cd04190">
    <property type="entry name" value="Chitin_synth_C"/>
    <property type="match status" value="1"/>
</dbReference>
<dbReference type="Proteomes" id="UP000472265">
    <property type="component" value="Chromosome 3"/>
</dbReference>
<feature type="transmembrane region" description="Helical" evidence="13">
    <location>
        <begin position="141"/>
        <end position="162"/>
    </location>
</feature>
<reference evidence="15" key="3">
    <citation type="submission" date="2025-09" db="UniProtKB">
        <authorList>
            <consortium name="Ensembl"/>
        </authorList>
    </citation>
    <scope>IDENTIFICATION</scope>
</reference>
<gene>
    <name evidence="15" type="primary">LOC115578992</name>
</gene>
<feature type="transmembrane region" description="Helical" evidence="13">
    <location>
        <begin position="56"/>
        <end position="74"/>
    </location>
</feature>
<dbReference type="InterPro" id="IPR029044">
    <property type="entry name" value="Nucleotide-diphossugar_trans"/>
</dbReference>
<evidence type="ECO:0000256" key="9">
    <source>
        <dbReference type="ARBA" id="ARBA00023136"/>
    </source>
</evidence>
<feature type="transmembrane region" description="Helical" evidence="13">
    <location>
        <begin position="1025"/>
        <end position="1045"/>
    </location>
</feature>
<dbReference type="GO" id="GO:0005886">
    <property type="term" value="C:plasma membrane"/>
    <property type="evidence" value="ECO:0007669"/>
    <property type="project" value="UniProtKB-SubCell"/>
</dbReference>
<evidence type="ECO:0000256" key="2">
    <source>
        <dbReference type="ARBA" id="ARBA00012543"/>
    </source>
</evidence>
<dbReference type="GO" id="GO:0004100">
    <property type="term" value="F:chitin synthase activity"/>
    <property type="evidence" value="ECO:0007669"/>
    <property type="project" value="UniProtKB-EC"/>
</dbReference>
<dbReference type="InterPro" id="IPR004835">
    <property type="entry name" value="Chitin_synth"/>
</dbReference>
<name>A0A671XCA4_SPAAU</name>
<keyword evidence="9 13" id="KW-0472">Membrane</keyword>
<feature type="transmembrane region" description="Helical" evidence="13">
    <location>
        <begin position="232"/>
        <end position="252"/>
    </location>
</feature>
<dbReference type="InterPro" id="IPR055120">
    <property type="entry name" value="Chs-1/2_IV_N"/>
</dbReference>
<dbReference type="FunFam" id="3.90.550.10:FF:000139">
    <property type="entry name" value="Chitin synthase 8"/>
    <property type="match status" value="1"/>
</dbReference>
<evidence type="ECO:0000256" key="11">
    <source>
        <dbReference type="ARBA" id="ARBA00046329"/>
    </source>
</evidence>